<proteinExistence type="predicted"/>
<evidence type="ECO:0000313" key="2">
    <source>
        <dbReference type="EMBL" id="CAF5168079.1"/>
    </source>
</evidence>
<dbReference type="EMBL" id="CAJOBH010227379">
    <property type="protein sequence ID" value="CAF5056811.1"/>
    <property type="molecule type" value="Genomic_DNA"/>
</dbReference>
<feature type="non-terminal residue" evidence="2">
    <location>
        <position position="1"/>
    </location>
</feature>
<dbReference type="Proteomes" id="UP000681967">
    <property type="component" value="Unassembled WGS sequence"/>
</dbReference>
<accession>A0A8S3GPC2</accession>
<reference evidence="2" key="1">
    <citation type="submission" date="2021-02" db="EMBL/GenBank/DDBJ databases">
        <authorList>
            <person name="Nowell W R."/>
        </authorList>
    </citation>
    <scope>NUCLEOTIDE SEQUENCE</scope>
</reference>
<dbReference type="Proteomes" id="UP000681720">
    <property type="component" value="Unassembled WGS sequence"/>
</dbReference>
<evidence type="ECO:0000313" key="1">
    <source>
        <dbReference type="EMBL" id="CAF5056811.1"/>
    </source>
</evidence>
<gene>
    <name evidence="1" type="ORF">BYL167_LOCUS58779</name>
    <name evidence="2" type="ORF">GIL414_LOCUS66496</name>
</gene>
<name>A0A8S3GPC2_9BILA</name>
<protein>
    <submittedName>
        <fullName evidence="2">Uncharacterized protein</fullName>
    </submittedName>
</protein>
<dbReference type="EMBL" id="CAJOBJ010313567">
    <property type="protein sequence ID" value="CAF5168079.1"/>
    <property type="molecule type" value="Genomic_DNA"/>
</dbReference>
<comment type="caution">
    <text evidence="2">The sequence shown here is derived from an EMBL/GenBank/DDBJ whole genome shotgun (WGS) entry which is preliminary data.</text>
</comment>
<organism evidence="2 3">
    <name type="scientific">Rotaria magnacalcarata</name>
    <dbReference type="NCBI Taxonomy" id="392030"/>
    <lineage>
        <taxon>Eukaryota</taxon>
        <taxon>Metazoa</taxon>
        <taxon>Spiralia</taxon>
        <taxon>Gnathifera</taxon>
        <taxon>Rotifera</taxon>
        <taxon>Eurotatoria</taxon>
        <taxon>Bdelloidea</taxon>
        <taxon>Philodinida</taxon>
        <taxon>Philodinidae</taxon>
        <taxon>Rotaria</taxon>
    </lineage>
</organism>
<dbReference type="AlphaFoldDB" id="A0A8S3GPC2"/>
<evidence type="ECO:0000313" key="3">
    <source>
        <dbReference type="Proteomes" id="UP000681720"/>
    </source>
</evidence>
<sequence length="32" mass="3559">LQKEVALLREQVAQLQLKALPPSPSSSNNDFH</sequence>